<evidence type="ECO:0000313" key="8">
    <source>
        <dbReference type="Proteomes" id="UP000198556"/>
    </source>
</evidence>
<dbReference type="GO" id="GO:0046872">
    <property type="term" value="F:metal ion binding"/>
    <property type="evidence" value="ECO:0007669"/>
    <property type="project" value="UniProtKB-KW"/>
</dbReference>
<dbReference type="InterPro" id="IPR010377">
    <property type="entry name" value="YabA"/>
</dbReference>
<keyword evidence="4" id="KW-0862">Zinc</keyword>
<proteinExistence type="predicted"/>
<dbReference type="RefSeq" id="WP_089746252.1">
    <property type="nucleotide sequence ID" value="NZ_FOGF01000008.1"/>
</dbReference>
<dbReference type="GO" id="GO:0006260">
    <property type="term" value="P:DNA replication"/>
    <property type="evidence" value="ECO:0007669"/>
    <property type="project" value="UniProtKB-KW"/>
</dbReference>
<evidence type="ECO:0000256" key="4">
    <source>
        <dbReference type="ARBA" id="ARBA00022833"/>
    </source>
</evidence>
<name>A0A1H9JF22_9LACT</name>
<evidence type="ECO:0000256" key="2">
    <source>
        <dbReference type="ARBA" id="ARBA00022705"/>
    </source>
</evidence>
<evidence type="ECO:0000256" key="3">
    <source>
        <dbReference type="ARBA" id="ARBA00022723"/>
    </source>
</evidence>
<organism evidence="7 8">
    <name type="scientific">Granulicatella balaenopterae</name>
    <dbReference type="NCBI Taxonomy" id="137733"/>
    <lineage>
        <taxon>Bacteria</taxon>
        <taxon>Bacillati</taxon>
        <taxon>Bacillota</taxon>
        <taxon>Bacilli</taxon>
        <taxon>Lactobacillales</taxon>
        <taxon>Carnobacteriaceae</taxon>
        <taxon>Granulicatella</taxon>
    </lineage>
</organism>
<evidence type="ECO:0000256" key="6">
    <source>
        <dbReference type="SAM" id="Coils"/>
    </source>
</evidence>
<keyword evidence="1" id="KW-0963">Cytoplasm</keyword>
<evidence type="ECO:0000256" key="5">
    <source>
        <dbReference type="ARBA" id="ARBA00022880"/>
    </source>
</evidence>
<evidence type="ECO:0000256" key="1">
    <source>
        <dbReference type="ARBA" id="ARBA00022490"/>
    </source>
</evidence>
<keyword evidence="3" id="KW-0479">Metal-binding</keyword>
<dbReference type="AlphaFoldDB" id="A0A1H9JF22"/>
<evidence type="ECO:0000313" key="7">
    <source>
        <dbReference type="EMBL" id="SEQ85165.1"/>
    </source>
</evidence>
<protein>
    <submittedName>
        <fullName evidence="7">Regulator of replication initiation timing</fullName>
    </submittedName>
</protein>
<sequence length="114" mass="13391">MQNREVLDRLARLKESATEQLAEITQLEGELVTLMEENHNLAMENKHLKDRLDSLQEPDEIIIEGQEIESSMSKSLLNLENIYHEGFHICNLYYGKRRENDEECMFCTDILYGE</sequence>
<dbReference type="Proteomes" id="UP000198556">
    <property type="component" value="Unassembled WGS sequence"/>
</dbReference>
<keyword evidence="8" id="KW-1185">Reference proteome</keyword>
<keyword evidence="5" id="KW-0236">DNA replication inhibitor</keyword>
<dbReference type="STRING" id="137733.SAMN05421767_10867"/>
<dbReference type="GO" id="GO:0008156">
    <property type="term" value="P:negative regulation of DNA replication"/>
    <property type="evidence" value="ECO:0007669"/>
    <property type="project" value="UniProtKB-KW"/>
</dbReference>
<feature type="coiled-coil region" evidence="6">
    <location>
        <begin position="7"/>
        <end position="51"/>
    </location>
</feature>
<accession>A0A1H9JF22</accession>
<dbReference type="Pfam" id="PF06156">
    <property type="entry name" value="YabA"/>
    <property type="match status" value="1"/>
</dbReference>
<reference evidence="7 8" key="1">
    <citation type="submission" date="2016-10" db="EMBL/GenBank/DDBJ databases">
        <authorList>
            <person name="de Groot N.N."/>
        </authorList>
    </citation>
    <scope>NUCLEOTIDE SEQUENCE [LARGE SCALE GENOMIC DNA]</scope>
    <source>
        <strain evidence="7 8">DSM 15827</strain>
    </source>
</reference>
<gene>
    <name evidence="7" type="ORF">SAMN05421767_10867</name>
</gene>
<dbReference type="EMBL" id="FOGF01000008">
    <property type="protein sequence ID" value="SEQ85165.1"/>
    <property type="molecule type" value="Genomic_DNA"/>
</dbReference>
<keyword evidence="2" id="KW-0235">DNA replication</keyword>
<keyword evidence="6" id="KW-0175">Coiled coil</keyword>
<dbReference type="OrthoDB" id="2112130at2"/>
<dbReference type="PIRSF" id="PIRSF021439">
    <property type="entry name" value="DUF972"/>
    <property type="match status" value="1"/>
</dbReference>